<dbReference type="HOGENOM" id="CLU_050131_3_0_4"/>
<keyword evidence="2 3" id="KW-0186">Copper</keyword>
<accession>C4GIZ2</accession>
<dbReference type="PROSITE" id="PS51257">
    <property type="entry name" value="PROKAR_LIPOPROTEIN"/>
    <property type="match status" value="1"/>
</dbReference>
<feature type="chain" id="PRO_5002936773" evidence="6">
    <location>
        <begin position="18"/>
        <end position="242"/>
    </location>
</feature>
<keyword evidence="3" id="KW-0479">Metal-binding</keyword>
<dbReference type="EMBL" id="ACJW02000003">
    <property type="protein sequence ID" value="EEP67764.1"/>
    <property type="molecule type" value="Genomic_DNA"/>
</dbReference>
<dbReference type="SUPFAM" id="SSF52833">
    <property type="entry name" value="Thioredoxin-like"/>
    <property type="match status" value="1"/>
</dbReference>
<proteinExistence type="inferred from homology"/>
<dbReference type="GeneID" id="84906025"/>
<dbReference type="OrthoDB" id="9790194at2"/>
<feature type="region of interest" description="Disordered" evidence="5">
    <location>
        <begin position="26"/>
        <end position="77"/>
    </location>
</feature>
<evidence type="ECO:0000256" key="1">
    <source>
        <dbReference type="ARBA" id="ARBA00010996"/>
    </source>
</evidence>
<comment type="similarity">
    <text evidence="1">Belongs to the SCO1/2 family.</text>
</comment>
<protein>
    <submittedName>
        <fullName evidence="8">SCO1/SenC</fullName>
    </submittedName>
</protein>
<reference evidence="8" key="1">
    <citation type="submission" date="2009-04" db="EMBL/GenBank/DDBJ databases">
        <authorList>
            <person name="Weinstock G."/>
            <person name="Sodergren E."/>
            <person name="Clifton S."/>
            <person name="Fulton L."/>
            <person name="Fulton B."/>
            <person name="Courtney L."/>
            <person name="Fronick C."/>
            <person name="Harrison M."/>
            <person name="Strong C."/>
            <person name="Farmer C."/>
            <person name="Delahaunty K."/>
            <person name="Markovic C."/>
            <person name="Hall O."/>
            <person name="Minx P."/>
            <person name="Tomlinson C."/>
            <person name="Mitreva M."/>
            <person name="Nelson J."/>
            <person name="Hou S."/>
            <person name="Wollam A."/>
            <person name="Pepin K.H."/>
            <person name="Johnson M."/>
            <person name="Bhonagiri V."/>
            <person name="Nash W.E."/>
            <person name="Warren W."/>
            <person name="Chinwalla A."/>
            <person name="Mardis E.R."/>
            <person name="Wilson R.K."/>
        </authorList>
    </citation>
    <scope>NUCLEOTIDE SEQUENCE [LARGE SCALE GENOMIC DNA]</scope>
    <source>
        <strain evidence="8">ATCC 51147</strain>
    </source>
</reference>
<dbReference type="InterPro" id="IPR003782">
    <property type="entry name" value="SCO1/SenC"/>
</dbReference>
<feature type="compositionally biased region" description="Low complexity" evidence="5">
    <location>
        <begin position="26"/>
        <end position="66"/>
    </location>
</feature>
<dbReference type="AlphaFoldDB" id="C4GIZ2"/>
<dbReference type="GO" id="GO:0046872">
    <property type="term" value="F:metal ion binding"/>
    <property type="evidence" value="ECO:0007669"/>
    <property type="project" value="UniProtKB-KW"/>
</dbReference>
<dbReference type="STRING" id="629741.GCWU000324_02014"/>
<name>C4GIZ2_9NEIS</name>
<keyword evidence="4" id="KW-1015">Disulfide bond</keyword>
<gene>
    <name evidence="8" type="ORF">GCWU000324_02014</name>
</gene>
<dbReference type="PANTHER" id="PTHR12151:SF25">
    <property type="entry name" value="LINALOOL DEHYDRATASE_ISOMERASE DOMAIN-CONTAINING PROTEIN"/>
    <property type="match status" value="1"/>
</dbReference>
<evidence type="ECO:0000256" key="3">
    <source>
        <dbReference type="PIRSR" id="PIRSR603782-1"/>
    </source>
</evidence>
<evidence type="ECO:0000313" key="9">
    <source>
        <dbReference type="Proteomes" id="UP000003009"/>
    </source>
</evidence>
<comment type="caution">
    <text evidence="8">The sequence shown here is derived from an EMBL/GenBank/DDBJ whole genome shotgun (WGS) entry which is preliminary data.</text>
</comment>
<dbReference type="Proteomes" id="UP000003009">
    <property type="component" value="Unassembled WGS sequence"/>
</dbReference>
<keyword evidence="9" id="KW-1185">Reference proteome</keyword>
<feature type="signal peptide" evidence="6">
    <location>
        <begin position="1"/>
        <end position="17"/>
    </location>
</feature>
<dbReference type="FunFam" id="3.40.30.10:FF:000013">
    <property type="entry name" value="Blast:Protein SCO1 homolog, mitochondrial"/>
    <property type="match status" value="1"/>
</dbReference>
<feature type="binding site" evidence="3">
    <location>
        <position position="115"/>
    </location>
    <ligand>
        <name>Cu cation</name>
        <dbReference type="ChEBI" id="CHEBI:23378"/>
    </ligand>
</feature>
<dbReference type="RefSeq" id="WP_003796884.1">
    <property type="nucleotide sequence ID" value="NZ_GG665872.1"/>
</dbReference>
<evidence type="ECO:0000256" key="4">
    <source>
        <dbReference type="PIRSR" id="PIRSR603782-2"/>
    </source>
</evidence>
<evidence type="ECO:0000256" key="6">
    <source>
        <dbReference type="SAM" id="SignalP"/>
    </source>
</evidence>
<evidence type="ECO:0000256" key="5">
    <source>
        <dbReference type="SAM" id="MobiDB-lite"/>
    </source>
</evidence>
<keyword evidence="6" id="KW-0732">Signal</keyword>
<dbReference type="InterPro" id="IPR013766">
    <property type="entry name" value="Thioredoxin_domain"/>
</dbReference>
<feature type="binding site" evidence="3">
    <location>
        <position position="119"/>
    </location>
    <ligand>
        <name>Cu cation</name>
        <dbReference type="ChEBI" id="CHEBI:23378"/>
    </ligand>
</feature>
<evidence type="ECO:0000313" key="8">
    <source>
        <dbReference type="EMBL" id="EEP67764.1"/>
    </source>
</evidence>
<dbReference type="CDD" id="cd02968">
    <property type="entry name" value="SCO"/>
    <property type="match status" value="1"/>
</dbReference>
<dbReference type="PROSITE" id="PS51352">
    <property type="entry name" value="THIOREDOXIN_2"/>
    <property type="match status" value="1"/>
</dbReference>
<sequence length="242" mass="25366">MKPKLIPALIASVFALAACDQAANNAPAPSAPATASSNASAASQTSETASAASSTAEAASQASATAPKADGSMSTDIRKDNIGGDFTLTDGDGKPFALSSLKGKVVVLSFGYTHCPDICPTELLTYNDTLKQLGDEAKNVAVVFVSVDPDRDTPELMKQYVKQFNPAFIGLTDTQGGNEIALAKQQWRIISAKADIKSEKLYNVDHSSGTYLLDKQGNAAYFERFGAEAPQIAADIKKLLAE</sequence>
<feature type="domain" description="Thioredoxin" evidence="7">
    <location>
        <begin position="77"/>
        <end position="241"/>
    </location>
</feature>
<feature type="binding site" evidence="3">
    <location>
        <position position="206"/>
    </location>
    <ligand>
        <name>Cu cation</name>
        <dbReference type="ChEBI" id="CHEBI:23378"/>
    </ligand>
</feature>
<feature type="disulfide bond" description="Redox-active" evidence="4">
    <location>
        <begin position="115"/>
        <end position="119"/>
    </location>
</feature>
<dbReference type="Gene3D" id="3.40.30.10">
    <property type="entry name" value="Glutaredoxin"/>
    <property type="match status" value="1"/>
</dbReference>
<dbReference type="InterPro" id="IPR036249">
    <property type="entry name" value="Thioredoxin-like_sf"/>
</dbReference>
<evidence type="ECO:0000259" key="7">
    <source>
        <dbReference type="PROSITE" id="PS51352"/>
    </source>
</evidence>
<organism evidence="8 9">
    <name type="scientific">Kingella oralis ATCC 51147</name>
    <dbReference type="NCBI Taxonomy" id="629741"/>
    <lineage>
        <taxon>Bacteria</taxon>
        <taxon>Pseudomonadati</taxon>
        <taxon>Pseudomonadota</taxon>
        <taxon>Betaproteobacteria</taxon>
        <taxon>Neisseriales</taxon>
        <taxon>Neisseriaceae</taxon>
        <taxon>Kingella</taxon>
    </lineage>
</organism>
<dbReference type="Pfam" id="PF02630">
    <property type="entry name" value="SCO1-SenC"/>
    <property type="match status" value="1"/>
</dbReference>
<evidence type="ECO:0000256" key="2">
    <source>
        <dbReference type="ARBA" id="ARBA00023008"/>
    </source>
</evidence>
<dbReference type="PANTHER" id="PTHR12151">
    <property type="entry name" value="ELECTRON TRANSPORT PROTIN SCO1/SENC FAMILY MEMBER"/>
    <property type="match status" value="1"/>
</dbReference>